<name>A0AA40VV89_9NOST</name>
<sequence>MKLSIITATYNRPTQLASTALQSIQSQTDCNFEWIVINDGANSDTRDIITNVKKTSDFSVTYIEMEHVEPSNGFSLCYARNLGLDIACGDIISYLDDDNSIAPSFVTLTRQYFQQDSSIRYSIPRQNRRRDVTYNTHVIRQGKPFISPSNCCNLQQLIWQQEIFDSNGFVHNWSNAPRWNPQFKVFADYEYLLQCACRWGQDSFGFFDHILVDYIQSSNGIIGSSNYEEWSTELSLIIAFQKNYSILQEDTIERLKQIMSIYSSKAEISLTPRAFVLKENDQVSKC</sequence>
<protein>
    <submittedName>
        <fullName evidence="2">Glycosyltransferase family 2 protein</fullName>
    </submittedName>
</protein>
<dbReference type="Gene3D" id="3.90.550.10">
    <property type="entry name" value="Spore Coat Polysaccharide Biosynthesis Protein SpsA, Chain A"/>
    <property type="match status" value="1"/>
</dbReference>
<organism evidence="2 3">
    <name type="scientific">Komarekiella delphini-convector SJRDD-AB1</name>
    <dbReference type="NCBI Taxonomy" id="2593771"/>
    <lineage>
        <taxon>Bacteria</taxon>
        <taxon>Bacillati</taxon>
        <taxon>Cyanobacteriota</taxon>
        <taxon>Cyanophyceae</taxon>
        <taxon>Nostocales</taxon>
        <taxon>Nostocaceae</taxon>
        <taxon>Komarekiella</taxon>
        <taxon>Komarekiella delphini-convector</taxon>
    </lineage>
</organism>
<dbReference type="SUPFAM" id="SSF53448">
    <property type="entry name" value="Nucleotide-diphospho-sugar transferases"/>
    <property type="match status" value="1"/>
</dbReference>
<accession>A0AA40VV89</accession>
<dbReference type="InterPro" id="IPR001173">
    <property type="entry name" value="Glyco_trans_2-like"/>
</dbReference>
<reference evidence="2" key="1">
    <citation type="submission" date="2019-07" db="EMBL/GenBank/DDBJ databases">
        <title>Toxilogical consequences of a new and cryptic species of cyanobacteria (Komarekiella delphini-convector) recovered from the epidermis of a bottlenose dolphin and 1500 ft. in the air.</title>
        <authorList>
            <person name="Brown A.O."/>
            <person name="Dvorak P."/>
            <person name="Villanueva C.D."/>
            <person name="Foss A.J."/>
            <person name="Garvey A.D."/>
            <person name="Gibson Q.A."/>
            <person name="Johansen J.R."/>
            <person name="Casamatta D.A."/>
        </authorList>
    </citation>
    <scope>NUCLEOTIDE SEQUENCE</scope>
    <source>
        <strain evidence="2">SJRDD-AB1</strain>
    </source>
</reference>
<dbReference type="CDD" id="cd00761">
    <property type="entry name" value="Glyco_tranf_GTA_type"/>
    <property type="match status" value="1"/>
</dbReference>
<evidence type="ECO:0000313" key="2">
    <source>
        <dbReference type="EMBL" id="MBD6620671.1"/>
    </source>
</evidence>
<gene>
    <name evidence="2" type="ORF">FNW02_34120</name>
</gene>
<evidence type="ECO:0000259" key="1">
    <source>
        <dbReference type="Pfam" id="PF00535"/>
    </source>
</evidence>
<keyword evidence="3" id="KW-1185">Reference proteome</keyword>
<evidence type="ECO:0000313" key="3">
    <source>
        <dbReference type="Proteomes" id="UP001165986"/>
    </source>
</evidence>
<dbReference type="AlphaFoldDB" id="A0AA40VV89"/>
<dbReference type="PANTHER" id="PTHR22916:SF64">
    <property type="entry name" value="TRANSFERASE, PUTATIVE-RELATED"/>
    <property type="match status" value="1"/>
</dbReference>
<dbReference type="RefSeq" id="WP_191761987.1">
    <property type="nucleotide sequence ID" value="NZ_VJXY01000077.1"/>
</dbReference>
<dbReference type="EMBL" id="VJXY01000077">
    <property type="protein sequence ID" value="MBD6620671.1"/>
    <property type="molecule type" value="Genomic_DNA"/>
</dbReference>
<dbReference type="Proteomes" id="UP001165986">
    <property type="component" value="Unassembled WGS sequence"/>
</dbReference>
<dbReference type="InterPro" id="IPR029044">
    <property type="entry name" value="Nucleotide-diphossugar_trans"/>
</dbReference>
<feature type="domain" description="Glycosyltransferase 2-like" evidence="1">
    <location>
        <begin position="4"/>
        <end position="122"/>
    </location>
</feature>
<proteinExistence type="predicted"/>
<comment type="caution">
    <text evidence="2">The sequence shown here is derived from an EMBL/GenBank/DDBJ whole genome shotgun (WGS) entry which is preliminary data.</text>
</comment>
<dbReference type="Pfam" id="PF00535">
    <property type="entry name" value="Glycos_transf_2"/>
    <property type="match status" value="1"/>
</dbReference>
<dbReference type="PANTHER" id="PTHR22916">
    <property type="entry name" value="GLYCOSYLTRANSFERASE"/>
    <property type="match status" value="1"/>
</dbReference>